<keyword evidence="11" id="KW-0456">Lyase</keyword>
<evidence type="ECO:0000256" key="2">
    <source>
        <dbReference type="ARBA" id="ARBA00004878"/>
    </source>
</evidence>
<dbReference type="SMART" id="SM01130">
    <property type="entry name" value="DHDPS"/>
    <property type="match status" value="1"/>
</dbReference>
<dbReference type="AlphaFoldDB" id="A0A9P0XIV1"/>
<dbReference type="EMBL" id="CALOZG010000086">
    <property type="protein sequence ID" value="CAH4038088.1"/>
    <property type="molecule type" value="Genomic_DNA"/>
</dbReference>
<dbReference type="Proteomes" id="UP001152562">
    <property type="component" value="Unassembled WGS sequence"/>
</dbReference>
<dbReference type="GO" id="GO:0003677">
    <property type="term" value="F:DNA binding"/>
    <property type="evidence" value="ECO:0007669"/>
    <property type="project" value="UniProtKB-UniRule"/>
</dbReference>
<dbReference type="InterPro" id="IPR013785">
    <property type="entry name" value="Aldolase_TIM"/>
</dbReference>
<keyword evidence="8 15" id="KW-0863">Zinc-finger</keyword>
<feature type="domain" description="THAP-type" evidence="17">
    <location>
        <begin position="1"/>
        <end position="79"/>
    </location>
</feature>
<organism evidence="18 19">
    <name type="scientific">Pieris brassicae</name>
    <name type="common">White butterfly</name>
    <name type="synonym">Large white butterfly</name>
    <dbReference type="NCBI Taxonomy" id="7116"/>
    <lineage>
        <taxon>Eukaryota</taxon>
        <taxon>Metazoa</taxon>
        <taxon>Ecdysozoa</taxon>
        <taxon>Arthropoda</taxon>
        <taxon>Hexapoda</taxon>
        <taxon>Insecta</taxon>
        <taxon>Pterygota</taxon>
        <taxon>Neoptera</taxon>
        <taxon>Endopterygota</taxon>
        <taxon>Lepidoptera</taxon>
        <taxon>Glossata</taxon>
        <taxon>Ditrysia</taxon>
        <taxon>Papilionoidea</taxon>
        <taxon>Pieridae</taxon>
        <taxon>Pierinae</taxon>
        <taxon>Pieris</taxon>
    </lineage>
</organism>
<comment type="subcellular location">
    <subcellularLocation>
        <location evidence="1">Cytoplasm</location>
    </subcellularLocation>
</comment>
<keyword evidence="12" id="KW-0704">Schiff base</keyword>
<dbReference type="SUPFAM" id="SSF51569">
    <property type="entry name" value="Aldolase"/>
    <property type="match status" value="1"/>
</dbReference>
<evidence type="ECO:0000256" key="7">
    <source>
        <dbReference type="ARBA" id="ARBA00022723"/>
    </source>
</evidence>
<evidence type="ECO:0000259" key="17">
    <source>
        <dbReference type="PROSITE" id="PS50950"/>
    </source>
</evidence>
<comment type="pathway">
    <text evidence="2">Amino-sugar metabolism; N-acetylneuraminate degradation.</text>
</comment>
<sequence length="478" mass="53005">MPRKCIFGCTNTGVAYHVFPSANRFPEQFSAWVRSVGGSLDGPTDYEYYKKKRVCDLHFKLSDRNRCNRLNALAVPSPLVQNDDHIEGSNHEDASDDDEHESEDPLYLQLDLDYDENTSDQQKSDTDLQIEKPKLQPSTPSRPVKTKIWDTGATLDDHDYVTSEKKSCTMQKPRTKVMFEPRGLIPPVFTPLNEDLTVNYKEIPSYADYMVVNGIKAVLVGGTTGEHMSLSVSDRKKIIEAWVKTKPRSGLHIMVQVGGAPMADVLELAKFCASANVDSLLTLPELYFKPKTVTELVNYVELVSKAAPNLPVLYYHIPSMSKVEINMPAFVTEATSKIPNFKGIKFTSNDLSEGAQVKRNLKEGQEMFLGADTLLAPAAVLGMKSSIGTSFNLFPKLAQNILGAVENGDIKKANSLQRTLSLAIEAHLPEGDWVPIMKFGMEIASGLTMGPPALPQQPISTESRNRIVARLKLLKMIE</sequence>
<evidence type="ECO:0000313" key="19">
    <source>
        <dbReference type="Proteomes" id="UP001152562"/>
    </source>
</evidence>
<comment type="subunit">
    <text evidence="4">Homotetramer.</text>
</comment>
<comment type="caution">
    <text evidence="18">The sequence shown here is derived from an EMBL/GenBank/DDBJ whole genome shotgun (WGS) entry which is preliminary data.</text>
</comment>
<accession>A0A9P0XIV1</accession>
<dbReference type="PANTHER" id="PTHR12128">
    <property type="entry name" value="DIHYDRODIPICOLINATE SYNTHASE"/>
    <property type="match status" value="1"/>
</dbReference>
<dbReference type="GO" id="GO:0005737">
    <property type="term" value="C:cytoplasm"/>
    <property type="evidence" value="ECO:0007669"/>
    <property type="project" value="UniProtKB-SubCell"/>
</dbReference>
<keyword evidence="13" id="KW-0119">Carbohydrate metabolism</keyword>
<comment type="catalytic activity">
    <reaction evidence="14">
        <text>aceneuramate = aldehydo-N-acetyl-D-mannosamine + pyruvate</text>
        <dbReference type="Rhea" id="RHEA:23296"/>
        <dbReference type="ChEBI" id="CHEBI:15361"/>
        <dbReference type="ChEBI" id="CHEBI:17122"/>
        <dbReference type="ChEBI" id="CHEBI:173083"/>
        <dbReference type="EC" id="4.1.3.3"/>
    </reaction>
</comment>
<protein>
    <recommendedName>
        <fullName evidence="5">N-acetylneuraminate lyase</fullName>
        <ecNumber evidence="5">4.1.3.3</ecNumber>
    </recommendedName>
</protein>
<reference evidence="18" key="1">
    <citation type="submission" date="2022-05" db="EMBL/GenBank/DDBJ databases">
        <authorList>
            <person name="Okamura Y."/>
        </authorList>
    </citation>
    <scope>NUCLEOTIDE SEQUENCE</scope>
</reference>
<gene>
    <name evidence="18" type="ORF">PIBRA_LOCUS13690</name>
</gene>
<keyword evidence="9" id="KW-0862">Zinc</keyword>
<dbReference type="GO" id="GO:0008747">
    <property type="term" value="F:N-acetylneuraminate lyase activity"/>
    <property type="evidence" value="ECO:0007669"/>
    <property type="project" value="UniProtKB-EC"/>
</dbReference>
<evidence type="ECO:0000256" key="6">
    <source>
        <dbReference type="ARBA" id="ARBA00022490"/>
    </source>
</evidence>
<evidence type="ECO:0000256" key="16">
    <source>
        <dbReference type="SAM" id="MobiDB-lite"/>
    </source>
</evidence>
<keyword evidence="10 15" id="KW-0238">DNA-binding</keyword>
<feature type="compositionally biased region" description="Basic and acidic residues" evidence="16">
    <location>
        <begin position="122"/>
        <end position="134"/>
    </location>
</feature>
<proteinExistence type="inferred from homology"/>
<evidence type="ECO:0000256" key="4">
    <source>
        <dbReference type="ARBA" id="ARBA00011881"/>
    </source>
</evidence>
<evidence type="ECO:0000256" key="12">
    <source>
        <dbReference type="ARBA" id="ARBA00023270"/>
    </source>
</evidence>
<evidence type="ECO:0000256" key="11">
    <source>
        <dbReference type="ARBA" id="ARBA00023239"/>
    </source>
</evidence>
<feature type="region of interest" description="Disordered" evidence="16">
    <location>
        <begin position="117"/>
        <end position="146"/>
    </location>
</feature>
<keyword evidence="6" id="KW-0963">Cytoplasm</keyword>
<evidence type="ECO:0000256" key="5">
    <source>
        <dbReference type="ARBA" id="ARBA00012911"/>
    </source>
</evidence>
<keyword evidence="19" id="KW-1185">Reference proteome</keyword>
<feature type="compositionally biased region" description="Basic and acidic residues" evidence="16">
    <location>
        <begin position="82"/>
        <end position="93"/>
    </location>
</feature>
<dbReference type="InterPro" id="IPR006612">
    <property type="entry name" value="THAP_Znf"/>
</dbReference>
<evidence type="ECO:0000256" key="15">
    <source>
        <dbReference type="PROSITE-ProRule" id="PRU00309"/>
    </source>
</evidence>
<keyword evidence="7" id="KW-0479">Metal-binding</keyword>
<evidence type="ECO:0000256" key="1">
    <source>
        <dbReference type="ARBA" id="ARBA00004496"/>
    </source>
</evidence>
<name>A0A9P0XIV1_PIEBR</name>
<dbReference type="Pfam" id="PF05485">
    <property type="entry name" value="THAP"/>
    <property type="match status" value="1"/>
</dbReference>
<dbReference type="OrthoDB" id="191315at2759"/>
<evidence type="ECO:0000313" key="18">
    <source>
        <dbReference type="EMBL" id="CAH4038088.1"/>
    </source>
</evidence>
<dbReference type="Pfam" id="PF00701">
    <property type="entry name" value="DHDPS"/>
    <property type="match status" value="1"/>
</dbReference>
<dbReference type="Gene3D" id="3.20.20.70">
    <property type="entry name" value="Aldolase class I"/>
    <property type="match status" value="1"/>
</dbReference>
<dbReference type="InterPro" id="IPR002220">
    <property type="entry name" value="DapA-like"/>
</dbReference>
<dbReference type="PANTHER" id="PTHR12128:SF21">
    <property type="entry name" value="N-ACETYLNEURAMINATE LYASE"/>
    <property type="match status" value="1"/>
</dbReference>
<dbReference type="EC" id="4.1.3.3" evidence="5"/>
<dbReference type="GO" id="GO:0008270">
    <property type="term" value="F:zinc ion binding"/>
    <property type="evidence" value="ECO:0007669"/>
    <property type="project" value="UniProtKB-KW"/>
</dbReference>
<evidence type="ECO:0000256" key="13">
    <source>
        <dbReference type="ARBA" id="ARBA00023277"/>
    </source>
</evidence>
<evidence type="ECO:0000256" key="10">
    <source>
        <dbReference type="ARBA" id="ARBA00023125"/>
    </source>
</evidence>
<evidence type="ECO:0000256" key="9">
    <source>
        <dbReference type="ARBA" id="ARBA00022833"/>
    </source>
</evidence>
<feature type="compositionally biased region" description="Acidic residues" evidence="16">
    <location>
        <begin position="94"/>
        <end position="104"/>
    </location>
</feature>
<comment type="similarity">
    <text evidence="3">Belongs to the DapA family. NanA subfamily.</text>
</comment>
<evidence type="ECO:0000256" key="14">
    <source>
        <dbReference type="ARBA" id="ARBA00044906"/>
    </source>
</evidence>
<dbReference type="PRINTS" id="PR00146">
    <property type="entry name" value="DHPICSNTHASE"/>
</dbReference>
<dbReference type="SUPFAM" id="SSF57716">
    <property type="entry name" value="Glucocorticoid receptor-like (DNA-binding domain)"/>
    <property type="match status" value="1"/>
</dbReference>
<dbReference type="PROSITE" id="PS50950">
    <property type="entry name" value="ZF_THAP"/>
    <property type="match status" value="1"/>
</dbReference>
<dbReference type="SMART" id="SM00980">
    <property type="entry name" value="THAP"/>
    <property type="match status" value="1"/>
</dbReference>
<feature type="region of interest" description="Disordered" evidence="16">
    <location>
        <begin position="78"/>
        <end position="104"/>
    </location>
</feature>
<evidence type="ECO:0000256" key="8">
    <source>
        <dbReference type="ARBA" id="ARBA00022771"/>
    </source>
</evidence>
<evidence type="ECO:0000256" key="3">
    <source>
        <dbReference type="ARBA" id="ARBA00006324"/>
    </source>
</evidence>